<dbReference type="EC" id="2.4.1.-" evidence="10"/>
<dbReference type="AlphaFoldDB" id="A0AB38ZEW0"/>
<dbReference type="GO" id="GO:0005789">
    <property type="term" value="C:endoplasmic reticulum membrane"/>
    <property type="evidence" value="ECO:0007669"/>
    <property type="project" value="UniProtKB-SubCell"/>
</dbReference>
<proteinExistence type="evidence at transcript level"/>
<evidence type="ECO:0000256" key="2">
    <source>
        <dbReference type="ARBA" id="ARBA00004922"/>
    </source>
</evidence>
<feature type="transmembrane region" description="Helical" evidence="10">
    <location>
        <begin position="473"/>
        <end position="492"/>
    </location>
</feature>
<evidence type="ECO:0000256" key="5">
    <source>
        <dbReference type="ARBA" id="ARBA00022679"/>
    </source>
</evidence>
<protein>
    <recommendedName>
        <fullName evidence="10">Alpha-1,3-glucosyltransferase</fullName>
        <ecNumber evidence="10">2.4.1.-</ecNumber>
    </recommendedName>
</protein>
<evidence type="ECO:0000256" key="1">
    <source>
        <dbReference type="ARBA" id="ARBA00004477"/>
    </source>
</evidence>
<keyword evidence="5 10" id="KW-0808">Transferase</keyword>
<comment type="similarity">
    <text evidence="3 10">Belongs to the ALG6/ALG8 glucosyltransferase family.</text>
</comment>
<feature type="transmembrane region" description="Helical" evidence="10">
    <location>
        <begin position="59"/>
        <end position="80"/>
    </location>
</feature>
<keyword evidence="9 10" id="KW-0472">Membrane</keyword>
<dbReference type="EMBL" id="PP517548">
    <property type="protein sequence ID" value="WXI02798.1"/>
    <property type="molecule type" value="mRNA"/>
</dbReference>
<feature type="transmembrane region" description="Helical" evidence="10">
    <location>
        <begin position="345"/>
        <end position="363"/>
    </location>
</feature>
<evidence type="ECO:0000256" key="6">
    <source>
        <dbReference type="ARBA" id="ARBA00022692"/>
    </source>
</evidence>
<comment type="subcellular location">
    <subcellularLocation>
        <location evidence="1 10">Endoplasmic reticulum membrane</location>
        <topology evidence="1 10">Multi-pass membrane protein</topology>
    </subcellularLocation>
</comment>
<dbReference type="GO" id="GO:0006487">
    <property type="term" value="P:protein N-linked glycosylation"/>
    <property type="evidence" value="ECO:0007669"/>
    <property type="project" value="TreeGrafter"/>
</dbReference>
<keyword evidence="7 10" id="KW-0256">Endoplasmic reticulum</keyword>
<evidence type="ECO:0000256" key="11">
    <source>
        <dbReference type="SAM" id="SignalP"/>
    </source>
</evidence>
<keyword evidence="8 10" id="KW-1133">Transmembrane helix</keyword>
<feature type="transmembrane region" description="Helical" evidence="10">
    <location>
        <begin position="226"/>
        <end position="247"/>
    </location>
</feature>
<feature type="transmembrane region" description="Helical" evidence="10">
    <location>
        <begin position="445"/>
        <end position="467"/>
    </location>
</feature>
<evidence type="ECO:0000256" key="10">
    <source>
        <dbReference type="RuleBase" id="RU363110"/>
    </source>
</evidence>
<keyword evidence="11" id="KW-0732">Signal</keyword>
<accession>A0AB38ZEW0</accession>
<evidence type="ECO:0000256" key="3">
    <source>
        <dbReference type="ARBA" id="ARBA00008715"/>
    </source>
</evidence>
<dbReference type="InterPro" id="IPR004856">
    <property type="entry name" value="Glyco_trans_ALG6/ALG8"/>
</dbReference>
<name>A0AB38ZEW0_9HEMI</name>
<feature type="transmembrane region" description="Helical" evidence="10">
    <location>
        <begin position="181"/>
        <end position="206"/>
    </location>
</feature>
<evidence type="ECO:0000256" key="9">
    <source>
        <dbReference type="ARBA" id="ARBA00023136"/>
    </source>
</evidence>
<dbReference type="Pfam" id="PF03155">
    <property type="entry name" value="Alg6_Alg8"/>
    <property type="match status" value="1"/>
</dbReference>
<feature type="transmembrane region" description="Helical" evidence="10">
    <location>
        <begin position="133"/>
        <end position="151"/>
    </location>
</feature>
<comment type="pathway">
    <text evidence="2 10">Protein modification; protein glycosylation.</text>
</comment>
<sequence length="510" mass="59445">MFWCIVVLATCFKVLLIKSYHSTDFEVHRHWLALTHSLPWSSWYTDTTSEWTLDYPPFFAWYEWCLSLIAGFFDPNMLVLHKYGYLSEGTILFQRLSVIVSDFVLVYAVYVLSCYLTNHPVRKCSQYKARWKSPTTIFQVLVLANMGLLLVDHIHFQYNGILLGILLLSVSHILNGRHNWAAFWFIFLIHMKHIFIYMAPVFFIYLLRNHCIIYNGDSYRWLWRKVAILAAIVLAVTAVSCGPYVLAGQTTQLLSRLFPFKRGLTHAYWAPNIWAIYNFTDKILLFIALSLGYRMKFFLGQFTGGLVQDTVHVILPTITPRITLILTVLAITPCLVKLWKSAGNPLHFVRALVLCTSSAFLFGWHVHEKAILMIIIPHSLLAVIWRKEAEVFAFLSTVGHYSLLPLLFTPKEIFLKYLLFVLQTWYTVNHLRDLFHAQLLHRREILYLSGFAILSFYEVFGVYLLPFLKNYEFLHLMMTSVYCALGITYVYLKYYIAFLFSSAANKRVTF</sequence>
<feature type="signal peptide" evidence="11">
    <location>
        <begin position="1"/>
        <end position="19"/>
    </location>
</feature>
<feature type="chain" id="PRO_5044304679" description="Alpha-1,3-glucosyltransferase" evidence="11">
    <location>
        <begin position="20"/>
        <end position="510"/>
    </location>
</feature>
<reference evidence="12" key="1">
    <citation type="submission" date="2024-03" db="EMBL/GenBank/DDBJ databases">
        <title>Venom adaptation and exaptation during the trophic switch to blood-feeding by kissing bugs (Reduviidae: Triatominae).</title>
        <authorList>
            <person name="Zdenek C.N."/>
            <person name="Cardoso F.C."/>
            <person name="Robinson S.D."/>
            <person name="Mercedes R.S."/>
            <person name="Raidjoe E.R."/>
            <person name="Hernandez-Vargas M.J."/>
            <person name="Jin J."/>
            <person name="Corzo G."/>
            <person name="Vetter I."/>
            <person name="King G.F."/>
            <person name="Fry B.G."/>
            <person name="Walker A."/>
        </authorList>
    </citation>
    <scope>NUCLEOTIDE SEQUENCE</scope>
</reference>
<evidence type="ECO:0000313" key="12">
    <source>
        <dbReference type="EMBL" id="WXI02798.1"/>
    </source>
</evidence>
<keyword evidence="6 10" id="KW-0812">Transmembrane</keyword>
<evidence type="ECO:0000256" key="4">
    <source>
        <dbReference type="ARBA" id="ARBA00022676"/>
    </source>
</evidence>
<organism evidence="12">
    <name type="scientific">Oncocephalus sp</name>
    <dbReference type="NCBI Taxonomy" id="2944721"/>
    <lineage>
        <taxon>Eukaryota</taxon>
        <taxon>Metazoa</taxon>
        <taxon>Ecdysozoa</taxon>
        <taxon>Arthropoda</taxon>
        <taxon>Hexapoda</taxon>
        <taxon>Insecta</taxon>
        <taxon>Pterygota</taxon>
        <taxon>Neoptera</taxon>
        <taxon>Paraneoptera</taxon>
        <taxon>Hemiptera</taxon>
        <taxon>Heteroptera</taxon>
        <taxon>Panheteroptera</taxon>
        <taxon>Cimicomorpha</taxon>
        <taxon>Reduviidae</taxon>
        <taxon>Stenopodainae</taxon>
        <taxon>Oncocephalus</taxon>
    </lineage>
</organism>
<feature type="transmembrane region" description="Helical" evidence="10">
    <location>
        <begin position="267"/>
        <end position="289"/>
    </location>
</feature>
<dbReference type="PANTHER" id="PTHR12413:SF2">
    <property type="entry name" value="DOLICHYL PYROPHOSPHATE GLC1MAN9GLCNAC2 ALPHA-1,3-GLUCOSYLTRANSFERASE-RELATED"/>
    <property type="match status" value="1"/>
</dbReference>
<dbReference type="GO" id="GO:0042283">
    <property type="term" value="F:dolichyl pyrophosphate Glc1Man9GlcNAc2 alpha-1,3-glucosyltransferase activity"/>
    <property type="evidence" value="ECO:0007669"/>
    <property type="project" value="TreeGrafter"/>
</dbReference>
<feature type="transmembrane region" description="Helical" evidence="10">
    <location>
        <begin position="322"/>
        <end position="339"/>
    </location>
</feature>
<evidence type="ECO:0000256" key="7">
    <source>
        <dbReference type="ARBA" id="ARBA00022824"/>
    </source>
</evidence>
<dbReference type="PANTHER" id="PTHR12413">
    <property type="entry name" value="DOLICHYL GLYCOSYLTRANSFERASE"/>
    <property type="match status" value="1"/>
</dbReference>
<evidence type="ECO:0000256" key="8">
    <source>
        <dbReference type="ARBA" id="ARBA00022989"/>
    </source>
</evidence>
<keyword evidence="4 10" id="KW-0328">Glycosyltransferase</keyword>
<feature type="transmembrane region" description="Helical" evidence="10">
    <location>
        <begin position="92"/>
        <end position="113"/>
    </location>
</feature>